<reference evidence="1 2" key="2">
    <citation type="journal article" date="2009" name="Proc. Natl. Acad. Sci. U.S.A.">
        <title>On the chimeric nature, thermophilic origin, and phylogenetic placement of the Thermotogales.</title>
        <authorList>
            <person name="Zhaxybayeva O."/>
            <person name="Swithers K.S."/>
            <person name="Lapierre P."/>
            <person name="Fournier G.P."/>
            <person name="Bickhart D.M."/>
            <person name="DeBoy R.T."/>
            <person name="Nelson K.E."/>
            <person name="Nesbo C.L."/>
            <person name="Doolittle W.F."/>
            <person name="Gogarten J.P."/>
            <person name="Noll K.M."/>
        </authorList>
    </citation>
    <scope>NUCLEOTIDE SEQUENCE [LARGE SCALE GENOMIC DNA]</scope>
    <source>
        <strain evidence="2">ATCC BAA-301 / DSM 14385 / NBRC 107922 / TMO</strain>
    </source>
</reference>
<dbReference type="HOGENOM" id="CLU_114532_0_0_0"/>
<dbReference type="OrthoDB" id="37459at2"/>
<evidence type="ECO:0000313" key="2">
    <source>
        <dbReference type="Proteomes" id="UP000002016"/>
    </source>
</evidence>
<dbReference type="eggNOG" id="COG1452">
    <property type="taxonomic scope" value="Bacteria"/>
</dbReference>
<keyword evidence="2" id="KW-1185">Reference proteome</keyword>
<dbReference type="Proteomes" id="UP000002016">
    <property type="component" value="Chromosome"/>
</dbReference>
<dbReference type="RefSeq" id="WP_012002282.1">
    <property type="nucleotide sequence ID" value="NC_009828.1"/>
</dbReference>
<sequence precursor="true">MTSLRKLLTLAICVSFWGLSFAKTVHIFSEFVKPEKEQAYYEGNVKVEIEEDNLNLYCDSMKVSKYQNEWRIVEANNAEVFFDDGTATSTRLRYDIKLKTGTMSGDVEAEIFDKESTDTILINCDSMEIDLENDIFQGNSTNQVQIYKGKIEASAKSFFYDRKSGKIKLEGDVTLIDHDKNMKMWATSVEITTIDDKMTATNARVELIVEE</sequence>
<dbReference type="AlphaFoldDB" id="A8F3R7"/>
<organism evidence="1 2">
    <name type="scientific">Pseudothermotoga lettingae (strain ATCC BAA-301 / DSM 14385 / NBRC 107922 / TMO)</name>
    <name type="common">Thermotoga lettingae</name>
    <dbReference type="NCBI Taxonomy" id="416591"/>
    <lineage>
        <taxon>Bacteria</taxon>
        <taxon>Thermotogati</taxon>
        <taxon>Thermotogota</taxon>
        <taxon>Thermotogae</taxon>
        <taxon>Thermotogales</taxon>
        <taxon>Thermotogaceae</taxon>
        <taxon>Pseudothermotoga</taxon>
    </lineage>
</organism>
<proteinExistence type="predicted"/>
<accession>A8F3R7</accession>
<evidence type="ECO:0000313" key="1">
    <source>
        <dbReference type="EMBL" id="ABV32801.1"/>
    </source>
</evidence>
<dbReference type="STRING" id="416591.Tlet_0231"/>
<dbReference type="Pfam" id="PF06835">
    <property type="entry name" value="LptC"/>
    <property type="match status" value="1"/>
</dbReference>
<reference evidence="1 2" key="1">
    <citation type="submission" date="2007-08" db="EMBL/GenBank/DDBJ databases">
        <title>Complete sequence of Thermotoga lettingae TMO.</title>
        <authorList>
            <consortium name="US DOE Joint Genome Institute"/>
            <person name="Copeland A."/>
            <person name="Lucas S."/>
            <person name="Lapidus A."/>
            <person name="Barry K."/>
            <person name="Glavina del Rio T."/>
            <person name="Dalin E."/>
            <person name="Tice H."/>
            <person name="Pitluck S."/>
            <person name="Foster B."/>
            <person name="Bruce D."/>
            <person name="Schmutz J."/>
            <person name="Larimer F."/>
            <person name="Land M."/>
            <person name="Hauser L."/>
            <person name="Kyrpides N."/>
            <person name="Mikhailova N."/>
            <person name="Nelson K."/>
            <person name="Gogarten J.P."/>
            <person name="Noll K."/>
            <person name="Richardson P."/>
        </authorList>
    </citation>
    <scope>NUCLEOTIDE SEQUENCE [LARGE SCALE GENOMIC DNA]</scope>
    <source>
        <strain evidence="2">ATCC BAA-301 / DSM 14385 / NBRC 107922 / TMO</strain>
    </source>
</reference>
<gene>
    <name evidence="1" type="ordered locus">Tlet_0231</name>
</gene>
<dbReference type="Gene3D" id="2.60.450.10">
    <property type="entry name" value="Lipopolysaccharide (LPS) transport protein A like domain"/>
    <property type="match status" value="1"/>
</dbReference>
<name>A8F3R7_PSELT</name>
<dbReference type="InterPro" id="IPR010664">
    <property type="entry name" value="LipoPS_assembly_LptC-rel"/>
</dbReference>
<dbReference type="EMBL" id="CP000812">
    <property type="protein sequence ID" value="ABV32801.1"/>
    <property type="molecule type" value="Genomic_DNA"/>
</dbReference>
<evidence type="ECO:0008006" key="3">
    <source>
        <dbReference type="Google" id="ProtNLM"/>
    </source>
</evidence>
<protein>
    <recommendedName>
        <fullName evidence="3">OstA family protein</fullName>
    </recommendedName>
</protein>
<dbReference type="KEGG" id="tle:Tlet_0231"/>